<accession>A0A0C3B1S5</accession>
<evidence type="ECO:0000313" key="2">
    <source>
        <dbReference type="Proteomes" id="UP000054097"/>
    </source>
</evidence>
<dbReference type="HOGENOM" id="CLU_1982948_0_0_1"/>
<gene>
    <name evidence="1" type="ORF">M408DRAFT_270439</name>
</gene>
<dbReference type="AlphaFoldDB" id="A0A0C3B1S5"/>
<keyword evidence="2" id="KW-1185">Reference proteome</keyword>
<protein>
    <submittedName>
        <fullName evidence="1">Uncharacterized protein</fullName>
    </submittedName>
</protein>
<organism evidence="1 2">
    <name type="scientific">Serendipita vermifera MAFF 305830</name>
    <dbReference type="NCBI Taxonomy" id="933852"/>
    <lineage>
        <taxon>Eukaryota</taxon>
        <taxon>Fungi</taxon>
        <taxon>Dikarya</taxon>
        <taxon>Basidiomycota</taxon>
        <taxon>Agaricomycotina</taxon>
        <taxon>Agaricomycetes</taxon>
        <taxon>Sebacinales</taxon>
        <taxon>Serendipitaceae</taxon>
        <taxon>Serendipita</taxon>
    </lineage>
</organism>
<name>A0A0C3B1S5_SERVB</name>
<reference evidence="1 2" key="1">
    <citation type="submission" date="2014-04" db="EMBL/GenBank/DDBJ databases">
        <authorList>
            <consortium name="DOE Joint Genome Institute"/>
            <person name="Kuo A."/>
            <person name="Zuccaro A."/>
            <person name="Kohler A."/>
            <person name="Nagy L.G."/>
            <person name="Floudas D."/>
            <person name="Copeland A."/>
            <person name="Barry K.W."/>
            <person name="Cichocki N."/>
            <person name="Veneault-Fourrey C."/>
            <person name="LaButti K."/>
            <person name="Lindquist E.A."/>
            <person name="Lipzen A."/>
            <person name="Lundell T."/>
            <person name="Morin E."/>
            <person name="Murat C."/>
            <person name="Sun H."/>
            <person name="Tunlid A."/>
            <person name="Henrissat B."/>
            <person name="Grigoriev I.V."/>
            <person name="Hibbett D.S."/>
            <person name="Martin F."/>
            <person name="Nordberg H.P."/>
            <person name="Cantor M.N."/>
            <person name="Hua S.X."/>
        </authorList>
    </citation>
    <scope>NUCLEOTIDE SEQUENCE [LARGE SCALE GENOMIC DNA]</scope>
    <source>
        <strain evidence="1 2">MAFF 305830</strain>
    </source>
</reference>
<proteinExistence type="predicted"/>
<evidence type="ECO:0000313" key="1">
    <source>
        <dbReference type="EMBL" id="KIM30800.1"/>
    </source>
</evidence>
<sequence length="126" mass="14660">MTKETGSMRDSSIGARLFIGGDAVDRFRKGGSSHGTYKTLKFRRDLQAITREQSNRSQTAKKTTPPTKVTVMKRYRRAWEKPLCRANVEIQRRRLNDIYTRLSNRYRAVRQTTPPIKVTVGRLPYR</sequence>
<dbReference type="EMBL" id="KN824283">
    <property type="protein sequence ID" value="KIM30800.1"/>
    <property type="molecule type" value="Genomic_DNA"/>
</dbReference>
<dbReference type="Proteomes" id="UP000054097">
    <property type="component" value="Unassembled WGS sequence"/>
</dbReference>
<reference evidence="2" key="2">
    <citation type="submission" date="2015-01" db="EMBL/GenBank/DDBJ databases">
        <title>Evolutionary Origins and Diversification of the Mycorrhizal Mutualists.</title>
        <authorList>
            <consortium name="DOE Joint Genome Institute"/>
            <consortium name="Mycorrhizal Genomics Consortium"/>
            <person name="Kohler A."/>
            <person name="Kuo A."/>
            <person name="Nagy L.G."/>
            <person name="Floudas D."/>
            <person name="Copeland A."/>
            <person name="Barry K.W."/>
            <person name="Cichocki N."/>
            <person name="Veneault-Fourrey C."/>
            <person name="LaButti K."/>
            <person name="Lindquist E.A."/>
            <person name="Lipzen A."/>
            <person name="Lundell T."/>
            <person name="Morin E."/>
            <person name="Murat C."/>
            <person name="Riley R."/>
            <person name="Ohm R."/>
            <person name="Sun H."/>
            <person name="Tunlid A."/>
            <person name="Henrissat B."/>
            <person name="Grigoriev I.V."/>
            <person name="Hibbett D.S."/>
            <person name="Martin F."/>
        </authorList>
    </citation>
    <scope>NUCLEOTIDE SEQUENCE [LARGE SCALE GENOMIC DNA]</scope>
    <source>
        <strain evidence="2">MAFF 305830</strain>
    </source>
</reference>